<evidence type="ECO:0000256" key="4">
    <source>
        <dbReference type="ARBA" id="ARBA00023136"/>
    </source>
</evidence>
<proteinExistence type="predicted"/>
<feature type="domain" description="ABC-2 type transporter transmembrane" evidence="6">
    <location>
        <begin position="189"/>
        <end position="390"/>
    </location>
</feature>
<comment type="subcellular location">
    <subcellularLocation>
        <location evidence="1">Membrane</location>
        <topology evidence="1">Multi-pass membrane protein</topology>
    </subcellularLocation>
</comment>
<name>A0ABS5W804_9SPHN</name>
<feature type="transmembrane region" description="Helical" evidence="5">
    <location>
        <begin position="329"/>
        <end position="351"/>
    </location>
</feature>
<evidence type="ECO:0000313" key="8">
    <source>
        <dbReference type="Proteomes" id="UP000811255"/>
    </source>
</evidence>
<gene>
    <name evidence="7" type="ORF">KK137_13860</name>
</gene>
<keyword evidence="2 5" id="KW-0812">Transmembrane</keyword>
<comment type="caution">
    <text evidence="7">The sequence shown here is derived from an EMBL/GenBank/DDBJ whole genome shotgun (WGS) entry which is preliminary data.</text>
</comment>
<sequence>MTPVANTACRLSLLQAAWVVARRDFMTILFSRSFVFFLLGPLFPLVVGSLAGGIGQRVESEAARPVIGIAMTAADTEAILAARQSLAKELGPALPDMVVSKRLDPGEIFDAQALLARREGNLAAVLTGTPADPELVATPERLQWWTGPVSLIAGAALRDTPAVYPEVRTQVVAVTGASEQRGRLRTAQAGQLMLFLLIILLAGMVLSNLVEEKANKVIEILAAAIPMDAVFLGKLFAMLAVSLVGIAVWATVIGAVVGLSGFEGLMGNAIDLSSLPEPGVGWPLFFALGIAYFAMGYLLLGSVFLAIGSLANTVREVQTLSMPVTMMQVLLFLFASLAVGSSGQPIEWAAIAFPFSSPFAMFARAAQYESLWPHVLALGWQVAWVAITIRLGAALFRKRVMKSGSQGAKRNRNLRTLVASAFSKGSKNAL</sequence>
<reference evidence="7 8" key="1">
    <citation type="submission" date="2021-05" db="EMBL/GenBank/DDBJ databases">
        <title>Croceibacterium sp. LX-88 genome sequence.</title>
        <authorList>
            <person name="Luo X."/>
        </authorList>
    </citation>
    <scope>NUCLEOTIDE SEQUENCE [LARGE SCALE GENOMIC DNA]</scope>
    <source>
        <strain evidence="7 8">LX-88</strain>
    </source>
</reference>
<dbReference type="Pfam" id="PF12698">
    <property type="entry name" value="ABC2_membrane_3"/>
    <property type="match status" value="1"/>
</dbReference>
<evidence type="ECO:0000259" key="6">
    <source>
        <dbReference type="Pfam" id="PF12698"/>
    </source>
</evidence>
<feature type="transmembrane region" description="Helical" evidence="5">
    <location>
        <begin position="240"/>
        <end position="262"/>
    </location>
</feature>
<organism evidence="7 8">
    <name type="scientific">Croceibacterium selenioxidans</name>
    <dbReference type="NCBI Taxonomy" id="2838833"/>
    <lineage>
        <taxon>Bacteria</taxon>
        <taxon>Pseudomonadati</taxon>
        <taxon>Pseudomonadota</taxon>
        <taxon>Alphaproteobacteria</taxon>
        <taxon>Sphingomonadales</taxon>
        <taxon>Erythrobacteraceae</taxon>
        <taxon>Croceibacterium</taxon>
    </lineage>
</organism>
<evidence type="ECO:0000256" key="3">
    <source>
        <dbReference type="ARBA" id="ARBA00022989"/>
    </source>
</evidence>
<feature type="transmembrane region" description="Helical" evidence="5">
    <location>
        <begin position="371"/>
        <end position="396"/>
    </location>
</feature>
<keyword evidence="4 5" id="KW-0472">Membrane</keyword>
<dbReference type="RefSeq" id="WP_214537126.1">
    <property type="nucleotide sequence ID" value="NZ_JAHFVK010000002.1"/>
</dbReference>
<feature type="transmembrane region" description="Helical" evidence="5">
    <location>
        <begin position="192"/>
        <end position="210"/>
    </location>
</feature>
<dbReference type="Proteomes" id="UP000811255">
    <property type="component" value="Unassembled WGS sequence"/>
</dbReference>
<evidence type="ECO:0000313" key="7">
    <source>
        <dbReference type="EMBL" id="MBT2135418.1"/>
    </source>
</evidence>
<protein>
    <submittedName>
        <fullName evidence="7">ABC transporter permease</fullName>
    </submittedName>
</protein>
<evidence type="ECO:0000256" key="5">
    <source>
        <dbReference type="SAM" id="Phobius"/>
    </source>
</evidence>
<keyword evidence="8" id="KW-1185">Reference proteome</keyword>
<keyword evidence="3 5" id="KW-1133">Transmembrane helix</keyword>
<feature type="transmembrane region" description="Helical" evidence="5">
    <location>
        <begin position="282"/>
        <end position="308"/>
    </location>
</feature>
<dbReference type="InterPro" id="IPR013525">
    <property type="entry name" value="ABC2_TM"/>
</dbReference>
<feature type="transmembrane region" description="Helical" evidence="5">
    <location>
        <begin position="34"/>
        <end position="54"/>
    </location>
</feature>
<accession>A0ABS5W804</accession>
<evidence type="ECO:0000256" key="1">
    <source>
        <dbReference type="ARBA" id="ARBA00004141"/>
    </source>
</evidence>
<evidence type="ECO:0000256" key="2">
    <source>
        <dbReference type="ARBA" id="ARBA00022692"/>
    </source>
</evidence>
<dbReference type="EMBL" id="JAHFVK010000002">
    <property type="protein sequence ID" value="MBT2135418.1"/>
    <property type="molecule type" value="Genomic_DNA"/>
</dbReference>